<dbReference type="SUPFAM" id="SSF56349">
    <property type="entry name" value="DNA breaking-rejoining enzymes"/>
    <property type="match status" value="1"/>
</dbReference>
<evidence type="ECO:0000313" key="3">
    <source>
        <dbReference type="Proteomes" id="UP000037460"/>
    </source>
</evidence>
<comment type="caution">
    <text evidence="2">The sequence shown here is derived from an EMBL/GenBank/DDBJ whole genome shotgun (WGS) entry which is preliminary data.</text>
</comment>
<name>A0A0M0KAT2_9EUKA</name>
<evidence type="ECO:0000256" key="1">
    <source>
        <dbReference type="ARBA" id="ARBA00023172"/>
    </source>
</evidence>
<dbReference type="GO" id="GO:0006310">
    <property type="term" value="P:DNA recombination"/>
    <property type="evidence" value="ECO:0007669"/>
    <property type="project" value="UniProtKB-KW"/>
</dbReference>
<keyword evidence="3" id="KW-1185">Reference proteome</keyword>
<dbReference type="GO" id="GO:0015074">
    <property type="term" value="P:DNA integration"/>
    <property type="evidence" value="ECO:0007669"/>
    <property type="project" value="InterPro"/>
</dbReference>
<organism evidence="2 3">
    <name type="scientific">Chrysochromulina tobinii</name>
    <dbReference type="NCBI Taxonomy" id="1460289"/>
    <lineage>
        <taxon>Eukaryota</taxon>
        <taxon>Haptista</taxon>
        <taxon>Haptophyta</taxon>
        <taxon>Prymnesiophyceae</taxon>
        <taxon>Prymnesiales</taxon>
        <taxon>Chrysochromulinaceae</taxon>
        <taxon>Chrysochromulina</taxon>
    </lineage>
</organism>
<dbReference type="Gene3D" id="1.10.443.10">
    <property type="entry name" value="Intergrase catalytic core"/>
    <property type="match status" value="1"/>
</dbReference>
<protein>
    <submittedName>
        <fullName evidence="2">Uncharacterized protein</fullName>
    </submittedName>
</protein>
<sequence>MLTLAIVVLTPPAEMLGLDVLSFGDDFAKFFHQLAAGTLTVREMRELGGLLHHFVFTLVLPKQLMYNFYDGIDTLHRIRTAAEAHGTLDLLALGETLGFTVVNYDIANGDQFDLRRREVQHQLLGEIEARVYAIVFAAPPSRTYSSHHIPRLRSPAEPGGITPIPRAFARSVRDETALAHFALTAIAAAADAHVIYGLEHLSATHPEQGSIWHHPATAAIAARPTSDGLDTAPRADGNCTHILGHRVWLAGLRPLLSAVSDPFLHQQALLEQGALAVRAMAAQGDRLVERRGGAKLDDGLRVPLTRRSSRAFVAWTGALESRTGSSMLGSVFHSRPPTGQVMHRIHSDAALKGTGCPGITTNLYGYYATLPLLGTRYAQWPIVALEFAGQGPFGLITFAADLAGAVGIAIPGDSLVVPTILASAVRESRLMRFMHDEMLELLEVKAVLNRCYCSHEYGVGNPICDMGSRGRDDELREVMRHLRLAPVKRDVPAAFLAYMERVADYFDALSTEQRELEMLALDRSARPPPAATIAHPAAHVVPPPSPPRTTRAASVPLLARAGARARPRIAPAPARVARAARGVMAALLTGAAVASSHGLTDTELCIGAEFSSTVAGREEELAGLLDVMREHLESAFADSTNEKDKYHLEAWRKACAALGTPMWRTDVAANTGLDPPRSKKDPAANPRNALNKLYAVAREHKKRGYKMAPFTIAVQVVTGMLRQYVELHGTDSLAPSRKNPLTNVLILAMLRAPWDWTSYSLVAFRATVETLAETGMRKGDVSKAHKATAFKKGRLTFASLKWRVGGIITALPTLTEILPITEGDGCWLVFGSLKNDAFGEFFGSKPSWLPFSSVAARNACRSLAALTTAALRAGLTAATAPLTPLFGPTLGVEWHHDLLDRLFVKALREGAGLTEAECACFSVHSFRIYLACALYAAGCPPERIMAILRWKSEEALLIYARMNDIERTAWIISSMDQLVDSTTAANLPRLDADEWVAHLQTSIAAGALGKAARDADRDIELEP</sequence>
<accession>A0A0M0KAT2</accession>
<dbReference type="EMBL" id="JWZX01000707">
    <property type="protein sequence ID" value="KOO35909.1"/>
    <property type="molecule type" value="Genomic_DNA"/>
</dbReference>
<dbReference type="InterPro" id="IPR013762">
    <property type="entry name" value="Integrase-like_cat_sf"/>
</dbReference>
<dbReference type="InterPro" id="IPR011010">
    <property type="entry name" value="DNA_brk_join_enz"/>
</dbReference>
<keyword evidence="1" id="KW-0233">DNA recombination</keyword>
<dbReference type="GO" id="GO:0003677">
    <property type="term" value="F:DNA binding"/>
    <property type="evidence" value="ECO:0007669"/>
    <property type="project" value="InterPro"/>
</dbReference>
<reference evidence="3" key="1">
    <citation type="journal article" date="2015" name="PLoS Genet.">
        <title>Genome Sequence and Transcriptome Analyses of Chrysochromulina tobin: Metabolic Tools for Enhanced Algal Fitness in the Prominent Order Prymnesiales (Haptophyceae).</title>
        <authorList>
            <person name="Hovde B.T."/>
            <person name="Deodato C.R."/>
            <person name="Hunsperger H.M."/>
            <person name="Ryken S.A."/>
            <person name="Yost W."/>
            <person name="Jha R.K."/>
            <person name="Patterson J."/>
            <person name="Monnat R.J. Jr."/>
            <person name="Barlow S.B."/>
            <person name="Starkenburg S.R."/>
            <person name="Cattolico R.A."/>
        </authorList>
    </citation>
    <scope>NUCLEOTIDE SEQUENCE</scope>
    <source>
        <strain evidence="3">CCMP291</strain>
    </source>
</reference>
<dbReference type="Proteomes" id="UP000037460">
    <property type="component" value="Unassembled WGS sequence"/>
</dbReference>
<evidence type="ECO:0000313" key="2">
    <source>
        <dbReference type="EMBL" id="KOO35909.1"/>
    </source>
</evidence>
<gene>
    <name evidence="2" type="ORF">Ctob_016040</name>
</gene>
<proteinExistence type="predicted"/>
<dbReference type="AlphaFoldDB" id="A0A0M0KAT2"/>